<sequence>MVDFKNFLTVNKVYIDKSNKKPTQGKVNSVLYKLLLKGYKPSQILLEAINNASDSDLKTFEESIVLAAGTTFYKKYTHKLRDISDYEDQFYHYVLRYIFNLDTHDYTLSINFSDLIPNKELVELDLIQESEIEKITKNILESQFNPTDNEKDIIIKYGFKYMPNKIPNKLALETLISNLNPSEALEFSKKYKPENVNAVRTIVKSLIKIEYNIDPDRLDRIYTKEFNLPRYIKTFVMKSINELKLDRETILNEMLIYKKFWQNIQYLIVTTQKRYKNLIVANYVFNKILKRDYKQTSTYRIRTLLNNPVKFNNAFIEIYKYNINLAYKNVFNLAAKTDNNDFSILLYHRPKTLKQLLDLVLNYKRTGKVRMSNIKGNILYFDKAKKPEGNLWEVLSKLFSILLQSKKDLIDFGSAKRIAVSDDLETIAPPIKSKDSLKTDVFFPKGSSLRIDSKFQVFVAWKKKDNSQGSLDLDLSCLFRSVSGSLKDVLDYTKLEAVVDDKLQTHSGDYTSSRSFDPKNPLITAEFCTLDLDLKSDLEVYVNVHSYNKVPLSEYDVIVGVLPGDTKNNDGVINLQDAIFQFNVDVDFKDICAFRIQNGLLQVIGEAFNLKGSHSYGRSFDQVAPIYDYYKVYNQMSLKRLFELIVKHKGLELVDINDNPDLVVSSKLSSKLSSKSSPEYKVYNVSENVNELKELMIKD</sequence>
<reference evidence="1 2" key="1">
    <citation type="submission" date="2019-01" db="EMBL/GenBank/DDBJ databases">
        <title>Complete genome sequence of Campylobacter bacteriophage CP20.</title>
        <authorList>
            <person name="Connerton I.F."/>
        </authorList>
    </citation>
    <scope>NUCLEOTIDE SEQUENCE [LARGE SCALE GENOMIC DNA]</scope>
</reference>
<proteinExistence type="predicted"/>
<dbReference type="Proteomes" id="UP000290538">
    <property type="component" value="Segment"/>
</dbReference>
<evidence type="ECO:0000313" key="2">
    <source>
        <dbReference type="Proteomes" id="UP000290538"/>
    </source>
</evidence>
<organism evidence="1 2">
    <name type="scientific">Campylobacter phage CP20</name>
    <dbReference type="NCBI Taxonomy" id="2506428"/>
    <lineage>
        <taxon>Viruses</taxon>
        <taxon>Duplodnaviria</taxon>
        <taxon>Heunggongvirae</taxon>
        <taxon>Uroviricota</taxon>
        <taxon>Caudoviricetes</taxon>
        <taxon>Connertonviridae</taxon>
        <taxon>Firehammervirus</taxon>
        <taxon>Firehammervirus CPt10</taxon>
    </lineage>
</organism>
<protein>
    <submittedName>
        <fullName evidence="1">Uncharacterized protein</fullName>
    </submittedName>
</protein>
<dbReference type="EMBL" id="MK408758">
    <property type="protein sequence ID" value="QAU04851.1"/>
    <property type="molecule type" value="Genomic_DNA"/>
</dbReference>
<accession>A0A410T7J5</accession>
<name>A0A410T7J5_9CAUD</name>
<evidence type="ECO:0000313" key="1">
    <source>
        <dbReference type="EMBL" id="QAU04851.1"/>
    </source>
</evidence>